<dbReference type="OrthoDB" id="27298at2759"/>
<reference evidence="7 8" key="1">
    <citation type="submission" date="2014-04" db="EMBL/GenBank/DDBJ databases">
        <title>Evolutionary Origins and Diversification of the Mycorrhizal Mutualists.</title>
        <authorList>
            <consortium name="DOE Joint Genome Institute"/>
            <consortium name="Mycorrhizal Genomics Consortium"/>
            <person name="Kohler A."/>
            <person name="Kuo A."/>
            <person name="Nagy L.G."/>
            <person name="Floudas D."/>
            <person name="Copeland A."/>
            <person name="Barry K.W."/>
            <person name="Cichocki N."/>
            <person name="Veneault-Fourrey C."/>
            <person name="LaButti K."/>
            <person name="Lindquist E.A."/>
            <person name="Lipzen A."/>
            <person name="Lundell T."/>
            <person name="Morin E."/>
            <person name="Murat C."/>
            <person name="Riley R."/>
            <person name="Ohm R."/>
            <person name="Sun H."/>
            <person name="Tunlid A."/>
            <person name="Henrissat B."/>
            <person name="Grigoriev I.V."/>
            <person name="Hibbett D.S."/>
            <person name="Martin F."/>
        </authorList>
    </citation>
    <scope>NUCLEOTIDE SEQUENCE [LARGE SCALE GENOMIC DNA]</scope>
    <source>
        <strain evidence="7 8">MD-312</strain>
    </source>
</reference>
<dbReference type="Gene3D" id="3.30.230.70">
    <property type="entry name" value="GHMP Kinase, N-terminal domain"/>
    <property type="match status" value="1"/>
</dbReference>
<evidence type="ECO:0000256" key="1">
    <source>
        <dbReference type="ARBA" id="ARBA00004123"/>
    </source>
</evidence>
<dbReference type="GO" id="GO:0071028">
    <property type="term" value="P:nuclear mRNA surveillance"/>
    <property type="evidence" value="ECO:0007669"/>
    <property type="project" value="TreeGrafter"/>
</dbReference>
<dbReference type="GO" id="GO:0034475">
    <property type="term" value="P:U4 snRNA 3'-end processing"/>
    <property type="evidence" value="ECO:0007669"/>
    <property type="project" value="TreeGrafter"/>
</dbReference>
<evidence type="ECO:0000313" key="8">
    <source>
        <dbReference type="Proteomes" id="UP000053820"/>
    </source>
</evidence>
<keyword evidence="8" id="KW-1185">Reference proteome</keyword>
<evidence type="ECO:0000313" key="7">
    <source>
        <dbReference type="EMBL" id="KIJ63423.1"/>
    </source>
</evidence>
<dbReference type="GO" id="GO:0000176">
    <property type="term" value="C:nuclear exosome (RNase complex)"/>
    <property type="evidence" value="ECO:0007669"/>
    <property type="project" value="TreeGrafter"/>
</dbReference>
<dbReference type="GO" id="GO:0003723">
    <property type="term" value="F:RNA binding"/>
    <property type="evidence" value="ECO:0007669"/>
    <property type="project" value="TreeGrafter"/>
</dbReference>
<evidence type="ECO:0000259" key="6">
    <source>
        <dbReference type="Pfam" id="PF01138"/>
    </source>
</evidence>
<dbReference type="GO" id="GO:0006364">
    <property type="term" value="P:rRNA processing"/>
    <property type="evidence" value="ECO:0007669"/>
    <property type="project" value="UniProtKB-KW"/>
</dbReference>
<gene>
    <name evidence="7" type="ORF">HYDPIDRAFT_113431</name>
</gene>
<protein>
    <submittedName>
        <fullName evidence="7">Unplaced genomic scaffold scaffold_17, whole genome shotgun sequence</fullName>
    </submittedName>
</protein>
<dbReference type="GO" id="GO:0016075">
    <property type="term" value="P:rRNA catabolic process"/>
    <property type="evidence" value="ECO:0007669"/>
    <property type="project" value="TreeGrafter"/>
</dbReference>
<dbReference type="AlphaFoldDB" id="A0A0C9W7W2"/>
<dbReference type="PANTHER" id="PTHR11953:SF1">
    <property type="entry name" value="EXOSOME COMPLEX COMPONENT RRP46"/>
    <property type="match status" value="1"/>
</dbReference>
<keyword evidence="4" id="KW-0271">Exosome</keyword>
<dbReference type="Proteomes" id="UP000053820">
    <property type="component" value="Unassembled WGS sequence"/>
</dbReference>
<proteinExistence type="inferred from homology"/>
<dbReference type="Pfam" id="PF01138">
    <property type="entry name" value="RNase_PH"/>
    <property type="match status" value="1"/>
</dbReference>
<evidence type="ECO:0000256" key="3">
    <source>
        <dbReference type="ARBA" id="ARBA00022552"/>
    </source>
</evidence>
<evidence type="ECO:0000256" key="4">
    <source>
        <dbReference type="ARBA" id="ARBA00022835"/>
    </source>
</evidence>
<dbReference type="PANTHER" id="PTHR11953">
    <property type="entry name" value="EXOSOME COMPLEX COMPONENT"/>
    <property type="match status" value="1"/>
</dbReference>
<dbReference type="InterPro" id="IPR020568">
    <property type="entry name" value="Ribosomal_Su5_D2-typ_SF"/>
</dbReference>
<name>A0A0C9W7W2_9AGAM</name>
<comment type="similarity">
    <text evidence="2">Belongs to the RNase PH family.</text>
</comment>
<dbReference type="EMBL" id="KN839851">
    <property type="protein sequence ID" value="KIJ63423.1"/>
    <property type="molecule type" value="Genomic_DNA"/>
</dbReference>
<feature type="domain" description="Exoribonuclease phosphorolytic" evidence="6">
    <location>
        <begin position="3"/>
        <end position="122"/>
    </location>
</feature>
<dbReference type="InterPro" id="IPR001247">
    <property type="entry name" value="ExoRNase_PH_dom1"/>
</dbReference>
<comment type="subcellular location">
    <subcellularLocation>
        <location evidence="1">Nucleus</location>
    </subcellularLocation>
</comment>
<dbReference type="GO" id="GO:0005730">
    <property type="term" value="C:nucleolus"/>
    <property type="evidence" value="ECO:0007669"/>
    <property type="project" value="TreeGrafter"/>
</dbReference>
<evidence type="ECO:0000256" key="5">
    <source>
        <dbReference type="ARBA" id="ARBA00023242"/>
    </source>
</evidence>
<dbReference type="InterPro" id="IPR050080">
    <property type="entry name" value="RNase_PH"/>
</dbReference>
<keyword evidence="3" id="KW-0698">rRNA processing</keyword>
<evidence type="ECO:0000256" key="2">
    <source>
        <dbReference type="ARBA" id="ARBA00006678"/>
    </source>
</evidence>
<sequence>MSLRPIKISFDALSGVDGSARFSFGETCTALASVSGPVAARLAAEHPARATVEVHVRPLSSVPGTAERYLGTAFKGIIERTCVLGQNPRTLVQVVVQALSRSNTALIAAEINACSLALVNAGSIPMKGMACAVAVGRRRVGSGIELILDPEDKTELDGGGCFAFLFGVDHASVQSDIPPSEMIWTNFRGGLGTSIPTSELTQAEELASKGAADVWIKMKESLGGSSSAGSHDTKMEM</sequence>
<organism evidence="7 8">
    <name type="scientific">Hydnomerulius pinastri MD-312</name>
    <dbReference type="NCBI Taxonomy" id="994086"/>
    <lineage>
        <taxon>Eukaryota</taxon>
        <taxon>Fungi</taxon>
        <taxon>Dikarya</taxon>
        <taxon>Basidiomycota</taxon>
        <taxon>Agaricomycotina</taxon>
        <taxon>Agaricomycetes</taxon>
        <taxon>Agaricomycetidae</taxon>
        <taxon>Boletales</taxon>
        <taxon>Boletales incertae sedis</taxon>
        <taxon>Leucogyrophana</taxon>
    </lineage>
</organism>
<dbReference type="InterPro" id="IPR027408">
    <property type="entry name" value="PNPase/RNase_PH_dom_sf"/>
</dbReference>
<dbReference type="HOGENOM" id="CLU_063514_2_0_1"/>
<dbReference type="GO" id="GO:0000177">
    <property type="term" value="C:cytoplasmic exosome (RNase complex)"/>
    <property type="evidence" value="ECO:0007669"/>
    <property type="project" value="TreeGrafter"/>
</dbReference>
<accession>A0A0C9W7W2</accession>
<keyword evidence="5" id="KW-0539">Nucleus</keyword>
<dbReference type="GO" id="GO:0071051">
    <property type="term" value="P:poly(A)-dependent snoRNA 3'-end processing"/>
    <property type="evidence" value="ECO:0007669"/>
    <property type="project" value="TreeGrafter"/>
</dbReference>
<dbReference type="SUPFAM" id="SSF54211">
    <property type="entry name" value="Ribosomal protein S5 domain 2-like"/>
    <property type="match status" value="1"/>
</dbReference>